<dbReference type="InterPro" id="IPR005913">
    <property type="entry name" value="dTDP_dehydrorham_reduct"/>
</dbReference>
<keyword evidence="10" id="KW-1185">Reference proteome</keyword>
<dbReference type="UniPathway" id="UPA00124"/>
<gene>
    <name evidence="9" type="primary">rmlD_2</name>
    <name evidence="9" type="ORF">Pla133_41010</name>
</gene>
<dbReference type="SUPFAM" id="SSF51735">
    <property type="entry name" value="NAD(P)-binding Rossmann-fold domains"/>
    <property type="match status" value="1"/>
</dbReference>
<dbReference type="InterPro" id="IPR036291">
    <property type="entry name" value="NAD(P)-bd_dom_sf"/>
</dbReference>
<protein>
    <recommendedName>
        <fullName evidence="4 6">dTDP-4-dehydrorhamnose reductase</fullName>
        <ecNumber evidence="3 6">1.1.1.133</ecNumber>
    </recommendedName>
</protein>
<dbReference type="PANTHER" id="PTHR10491:SF4">
    <property type="entry name" value="METHIONINE ADENOSYLTRANSFERASE 2 SUBUNIT BETA"/>
    <property type="match status" value="1"/>
</dbReference>
<sequence length="331" mass="33548">MDQVADSLRGDGALGSGGGSADRRVVLVLGASGFLGPHVLERAAARPGWTVAAGARDPRRSCPPLTGVAFEPVAIDLASCAAISSALERCAPTHVLNLAAIASQGVCEAQPELANRINAAAPGEIAAWCQGHGARLLHVSTDLVFGAEPAPPGGFDEDALPAPVSVYGQSKWAGERAVLDACPAALVVRLPLLFGDSRGRGLGATDGLLAALARGPFTLFKDEWRTPLEVGAAAAALVELVAGDARGILHVAGPERVSRLDLGLAALAAVGSAAGDLEPPRASLRADAGAADRPGDTSLDARRAAALLSFELPGLQAGIDRWATDRGFAPD</sequence>
<feature type="region of interest" description="Disordered" evidence="7">
    <location>
        <begin position="276"/>
        <end position="296"/>
    </location>
</feature>
<evidence type="ECO:0000256" key="7">
    <source>
        <dbReference type="SAM" id="MobiDB-lite"/>
    </source>
</evidence>
<dbReference type="Proteomes" id="UP000316921">
    <property type="component" value="Chromosome"/>
</dbReference>
<evidence type="ECO:0000256" key="6">
    <source>
        <dbReference type="RuleBase" id="RU364082"/>
    </source>
</evidence>
<dbReference type="Gene3D" id="3.40.50.720">
    <property type="entry name" value="NAD(P)-binding Rossmann-like Domain"/>
    <property type="match status" value="1"/>
</dbReference>
<dbReference type="KEGG" id="pbap:Pla133_41010"/>
<keyword evidence="6 9" id="KW-0560">Oxidoreductase</keyword>
<reference evidence="9 10" key="1">
    <citation type="submission" date="2019-02" db="EMBL/GenBank/DDBJ databases">
        <title>Deep-cultivation of Planctomycetes and their phenomic and genomic characterization uncovers novel biology.</title>
        <authorList>
            <person name="Wiegand S."/>
            <person name="Jogler M."/>
            <person name="Boedeker C."/>
            <person name="Pinto D."/>
            <person name="Vollmers J."/>
            <person name="Rivas-Marin E."/>
            <person name="Kohn T."/>
            <person name="Peeters S.H."/>
            <person name="Heuer A."/>
            <person name="Rast P."/>
            <person name="Oberbeckmann S."/>
            <person name="Bunk B."/>
            <person name="Jeske O."/>
            <person name="Meyerdierks A."/>
            <person name="Storesund J.E."/>
            <person name="Kallscheuer N."/>
            <person name="Luecker S."/>
            <person name="Lage O.M."/>
            <person name="Pohl T."/>
            <person name="Merkel B.J."/>
            <person name="Hornburger P."/>
            <person name="Mueller R.-W."/>
            <person name="Bruemmer F."/>
            <person name="Labrenz M."/>
            <person name="Spormann A.M."/>
            <person name="Op den Camp H."/>
            <person name="Overmann J."/>
            <person name="Amann R."/>
            <person name="Jetten M.S.M."/>
            <person name="Mascher T."/>
            <person name="Medema M.H."/>
            <person name="Devos D.P."/>
            <person name="Kaster A.-K."/>
            <person name="Ovreas L."/>
            <person name="Rohde M."/>
            <person name="Galperin M.Y."/>
            <person name="Jogler C."/>
        </authorList>
    </citation>
    <scope>NUCLEOTIDE SEQUENCE [LARGE SCALE GENOMIC DNA]</scope>
    <source>
        <strain evidence="9 10">Pla133</strain>
    </source>
</reference>
<evidence type="ECO:0000256" key="2">
    <source>
        <dbReference type="ARBA" id="ARBA00010944"/>
    </source>
</evidence>
<organism evidence="9 10">
    <name type="scientific">Engelhardtia mirabilis</name>
    <dbReference type="NCBI Taxonomy" id="2528011"/>
    <lineage>
        <taxon>Bacteria</taxon>
        <taxon>Pseudomonadati</taxon>
        <taxon>Planctomycetota</taxon>
        <taxon>Planctomycetia</taxon>
        <taxon>Planctomycetia incertae sedis</taxon>
        <taxon>Engelhardtia</taxon>
    </lineage>
</organism>
<dbReference type="PANTHER" id="PTHR10491">
    <property type="entry name" value="DTDP-4-DEHYDRORHAMNOSE REDUCTASE"/>
    <property type="match status" value="1"/>
</dbReference>
<comment type="catalytic activity">
    <reaction evidence="5">
        <text>dTDP-beta-L-rhamnose + NADP(+) = dTDP-4-dehydro-beta-L-rhamnose + NADPH + H(+)</text>
        <dbReference type="Rhea" id="RHEA:21796"/>
        <dbReference type="ChEBI" id="CHEBI:15378"/>
        <dbReference type="ChEBI" id="CHEBI:57510"/>
        <dbReference type="ChEBI" id="CHEBI:57783"/>
        <dbReference type="ChEBI" id="CHEBI:58349"/>
        <dbReference type="ChEBI" id="CHEBI:62830"/>
        <dbReference type="EC" id="1.1.1.133"/>
    </reaction>
</comment>
<accession>A0A518BPU6</accession>
<name>A0A518BPU6_9BACT</name>
<proteinExistence type="inferred from homology"/>
<dbReference type="EC" id="1.1.1.133" evidence="3 6"/>
<dbReference type="GO" id="GO:0008831">
    <property type="term" value="F:dTDP-4-dehydrorhamnose reductase activity"/>
    <property type="evidence" value="ECO:0007669"/>
    <property type="project" value="UniProtKB-EC"/>
</dbReference>
<evidence type="ECO:0000256" key="4">
    <source>
        <dbReference type="ARBA" id="ARBA00017099"/>
    </source>
</evidence>
<dbReference type="Pfam" id="PF04321">
    <property type="entry name" value="RmlD_sub_bind"/>
    <property type="match status" value="1"/>
</dbReference>
<evidence type="ECO:0000256" key="5">
    <source>
        <dbReference type="ARBA" id="ARBA00048200"/>
    </source>
</evidence>
<comment type="pathway">
    <text evidence="1 6">Carbohydrate biosynthesis; dTDP-L-rhamnose biosynthesis.</text>
</comment>
<dbReference type="RefSeq" id="WP_145068479.1">
    <property type="nucleotide sequence ID" value="NZ_CP036287.1"/>
</dbReference>
<dbReference type="InterPro" id="IPR029903">
    <property type="entry name" value="RmlD-like-bd"/>
</dbReference>
<evidence type="ECO:0000256" key="3">
    <source>
        <dbReference type="ARBA" id="ARBA00012929"/>
    </source>
</evidence>
<feature type="domain" description="RmlD-like substrate binding" evidence="8">
    <location>
        <begin position="26"/>
        <end position="321"/>
    </location>
</feature>
<evidence type="ECO:0000256" key="1">
    <source>
        <dbReference type="ARBA" id="ARBA00004781"/>
    </source>
</evidence>
<evidence type="ECO:0000259" key="8">
    <source>
        <dbReference type="Pfam" id="PF04321"/>
    </source>
</evidence>
<evidence type="ECO:0000313" key="9">
    <source>
        <dbReference type="EMBL" id="QDU68986.1"/>
    </source>
</evidence>
<dbReference type="GO" id="GO:0019305">
    <property type="term" value="P:dTDP-rhamnose biosynthetic process"/>
    <property type="evidence" value="ECO:0007669"/>
    <property type="project" value="UniProtKB-UniPathway"/>
</dbReference>
<dbReference type="AlphaFoldDB" id="A0A518BPU6"/>
<keyword evidence="6" id="KW-0521">NADP</keyword>
<dbReference type="EMBL" id="CP036287">
    <property type="protein sequence ID" value="QDU68986.1"/>
    <property type="molecule type" value="Genomic_DNA"/>
</dbReference>
<evidence type="ECO:0000313" key="10">
    <source>
        <dbReference type="Proteomes" id="UP000316921"/>
    </source>
</evidence>
<comment type="function">
    <text evidence="6">Catalyzes the reduction of dTDP-6-deoxy-L-lyxo-4-hexulose to yield dTDP-L-rhamnose.</text>
</comment>
<comment type="similarity">
    <text evidence="2 6">Belongs to the dTDP-4-dehydrorhamnose reductase family.</text>
</comment>